<dbReference type="SUPFAM" id="SSF51735">
    <property type="entry name" value="NAD(P)-binding Rossmann-fold domains"/>
    <property type="match status" value="1"/>
</dbReference>
<dbReference type="InterPro" id="IPR036291">
    <property type="entry name" value="NAD(P)-bd_dom_sf"/>
</dbReference>
<protein>
    <submittedName>
        <fullName evidence="5">15-hydroxyprostaglandin dehydrogenase [NAD(+)]</fullName>
    </submittedName>
</protein>
<dbReference type="Pfam" id="PF00106">
    <property type="entry name" value="adh_short"/>
    <property type="match status" value="1"/>
</dbReference>
<dbReference type="GO" id="GO:0005737">
    <property type="term" value="C:cytoplasm"/>
    <property type="evidence" value="ECO:0007669"/>
    <property type="project" value="TreeGrafter"/>
</dbReference>
<name>A0A6J1NFI5_BICAN</name>
<evidence type="ECO:0000256" key="1">
    <source>
        <dbReference type="ARBA" id="ARBA00006484"/>
    </source>
</evidence>
<dbReference type="Proteomes" id="UP001652582">
    <property type="component" value="Chromosome 5"/>
</dbReference>
<evidence type="ECO:0000256" key="2">
    <source>
        <dbReference type="ARBA" id="ARBA00023002"/>
    </source>
</evidence>
<accession>A0A6J1NFI5</accession>
<sequence length="273" mass="29714">MYSLINKVAIVTGGANGIGAQIVQGFVKERIKYVAILDIDEASGVTLQNKLNTEYGSDVAGFFKCNITVDEELFTTYDEIFKKFGVIDIVVNNAGVASEKMDTYKNEIAINFTASVSSTLKALELMRADRGGAGGTIINVSSVAALALLSPNLFVYAATKSAILHLSVCMGKEDYYRHTKVRVLVMCFGGTETAIVHKMESFDDLVNENLHKIVDTLRQQSFLQTADTAARGVIEAYQTSASGNVWLVDNDNVLNITDRIYGAYKILSDGVHI</sequence>
<dbReference type="OrthoDB" id="417891at2759"/>
<evidence type="ECO:0000313" key="4">
    <source>
        <dbReference type="Proteomes" id="UP001652582"/>
    </source>
</evidence>
<dbReference type="InterPro" id="IPR002347">
    <property type="entry name" value="SDR_fam"/>
</dbReference>
<comment type="similarity">
    <text evidence="1 3">Belongs to the short-chain dehydrogenases/reductases (SDR) family.</text>
</comment>
<dbReference type="GO" id="GO:0016616">
    <property type="term" value="F:oxidoreductase activity, acting on the CH-OH group of donors, NAD or NADP as acceptor"/>
    <property type="evidence" value="ECO:0007669"/>
    <property type="project" value="TreeGrafter"/>
</dbReference>
<dbReference type="Gene3D" id="3.40.50.720">
    <property type="entry name" value="NAD(P)-binding Rossmann-like Domain"/>
    <property type="match status" value="1"/>
</dbReference>
<dbReference type="PANTHER" id="PTHR44229">
    <property type="entry name" value="15-HYDROXYPROSTAGLANDIN DEHYDROGENASE [NAD(+)]"/>
    <property type="match status" value="1"/>
</dbReference>
<evidence type="ECO:0000256" key="3">
    <source>
        <dbReference type="RuleBase" id="RU000363"/>
    </source>
</evidence>
<dbReference type="AlphaFoldDB" id="A0A6J1NFI5"/>
<dbReference type="PROSITE" id="PS00061">
    <property type="entry name" value="ADH_SHORT"/>
    <property type="match status" value="1"/>
</dbReference>
<dbReference type="RefSeq" id="XP_023945714.2">
    <property type="nucleotide sequence ID" value="XM_024089946.2"/>
</dbReference>
<proteinExistence type="inferred from homology"/>
<dbReference type="InterPro" id="IPR020904">
    <property type="entry name" value="Sc_DH/Rdtase_CS"/>
</dbReference>
<dbReference type="KEGG" id="bany:112051344"/>
<reference evidence="5" key="1">
    <citation type="submission" date="2025-08" db="UniProtKB">
        <authorList>
            <consortium name="RefSeq"/>
        </authorList>
    </citation>
    <scope>IDENTIFICATION</scope>
</reference>
<dbReference type="GeneID" id="112051344"/>
<keyword evidence="4" id="KW-1185">Reference proteome</keyword>
<dbReference type="PRINTS" id="PR00081">
    <property type="entry name" value="GDHRDH"/>
</dbReference>
<dbReference type="PRINTS" id="PR00080">
    <property type="entry name" value="SDRFAMILY"/>
</dbReference>
<dbReference type="PANTHER" id="PTHR44229:SF8">
    <property type="entry name" value="ALCOHOL DEHYDROGENASE-RELATED"/>
    <property type="match status" value="1"/>
</dbReference>
<organism evidence="4 5">
    <name type="scientific">Bicyclus anynana</name>
    <name type="common">Squinting bush brown butterfly</name>
    <dbReference type="NCBI Taxonomy" id="110368"/>
    <lineage>
        <taxon>Eukaryota</taxon>
        <taxon>Metazoa</taxon>
        <taxon>Ecdysozoa</taxon>
        <taxon>Arthropoda</taxon>
        <taxon>Hexapoda</taxon>
        <taxon>Insecta</taxon>
        <taxon>Pterygota</taxon>
        <taxon>Neoptera</taxon>
        <taxon>Endopterygota</taxon>
        <taxon>Lepidoptera</taxon>
        <taxon>Glossata</taxon>
        <taxon>Ditrysia</taxon>
        <taxon>Papilionoidea</taxon>
        <taxon>Nymphalidae</taxon>
        <taxon>Satyrinae</taxon>
        <taxon>Satyrini</taxon>
        <taxon>Mycalesina</taxon>
        <taxon>Bicyclus</taxon>
    </lineage>
</organism>
<keyword evidence="2" id="KW-0560">Oxidoreductase</keyword>
<gene>
    <name evidence="5" type="primary">LOC112051344</name>
</gene>
<evidence type="ECO:0000313" key="5">
    <source>
        <dbReference type="RefSeq" id="XP_023945714.2"/>
    </source>
</evidence>